<protein>
    <submittedName>
        <fullName evidence="1">Uncharacterized protein</fullName>
    </submittedName>
</protein>
<reference evidence="1" key="1">
    <citation type="submission" date="2018-11" db="EMBL/GenBank/DDBJ databases">
        <title>FDA dAtabase for Regulatory Grade micrObial Sequences (FDA-ARGOS): Supporting development and validation of Infectious Disease Dx tests.</title>
        <authorList>
            <person name="Bliska J."/>
            <person name="Cleland M.-M."/>
            <person name="Tallon L."/>
            <person name="Sadzewicz L."/>
            <person name="Zhao X."/>
            <person name="Vavikolanu K."/>
            <person name="Mehta A."/>
            <person name="Aluvathingal J."/>
            <person name="Nadendla S."/>
            <person name="Yan Y."/>
            <person name="Sichtig H."/>
        </authorList>
    </citation>
    <scope>NUCLEOTIDE SEQUENCE [LARGE SCALE GENOMIC DNA]</scope>
    <source>
        <strain evidence="1">FDAARGOS_581</strain>
    </source>
</reference>
<dbReference type="EMBL" id="CP033713">
    <property type="protein sequence ID" value="AYW90452.1"/>
    <property type="molecule type" value="Genomic_DNA"/>
</dbReference>
<keyword evidence="2" id="KW-1185">Reference proteome</keyword>
<evidence type="ECO:0000313" key="1">
    <source>
        <dbReference type="EMBL" id="AYW90452.1"/>
    </source>
</evidence>
<sequence length="129" mass="15194">MIRYIVLTITAMLSISSYGSDEYFCKTVMMTDHTIRETVKDKSWNGILKVTDYGNRFIVHFNGHYGMSDFDSDEIRALDKNRYLNIKKEDDGSITFYRKERNSYTVSNSVNNKDRFELILYSCHQSKKD</sequence>
<dbReference type="Proteomes" id="UP000268669">
    <property type="component" value="Chromosome"/>
</dbReference>
<dbReference type="RefSeq" id="WP_042592650.1">
    <property type="nucleotide sequence ID" value="NZ_CIKF01000002.1"/>
</dbReference>
<accession>A0ABM7ADB9</accession>
<organism evidence="1 2">
    <name type="scientific">Yersinia pseudotuberculosis</name>
    <dbReference type="NCBI Taxonomy" id="633"/>
    <lineage>
        <taxon>Bacteria</taxon>
        <taxon>Pseudomonadati</taxon>
        <taxon>Pseudomonadota</taxon>
        <taxon>Gammaproteobacteria</taxon>
        <taxon>Enterobacterales</taxon>
        <taxon>Yersiniaceae</taxon>
        <taxon>Yersinia</taxon>
    </lineage>
</organism>
<proteinExistence type="predicted"/>
<evidence type="ECO:0000313" key="2">
    <source>
        <dbReference type="Proteomes" id="UP000268669"/>
    </source>
</evidence>
<gene>
    <name evidence="1" type="ORF">EGX47_03280</name>
</gene>
<name>A0ABM7ADB9_YERPU</name>